<dbReference type="InterPro" id="IPR010921">
    <property type="entry name" value="Trp_repressor/repl_initiator"/>
</dbReference>
<gene>
    <name evidence="2" type="ORF">A3C24_04150</name>
</gene>
<dbReference type="Pfam" id="PF08299">
    <property type="entry name" value="Bac_DnaA_C"/>
    <property type="match status" value="1"/>
</dbReference>
<dbReference type="InterPro" id="IPR018312">
    <property type="entry name" value="Chromosome_initiator_DnaA_CS"/>
</dbReference>
<dbReference type="GO" id="GO:0005524">
    <property type="term" value="F:ATP binding"/>
    <property type="evidence" value="ECO:0007669"/>
    <property type="project" value="InterPro"/>
</dbReference>
<organism evidence="2 3">
    <name type="scientific">Candidatus Roizmanbacteria bacterium RIFCSPHIGHO2_02_FULL_37_24</name>
    <dbReference type="NCBI Taxonomy" id="1802037"/>
    <lineage>
        <taxon>Bacteria</taxon>
        <taxon>Candidatus Roizmaniibacteriota</taxon>
    </lineage>
</organism>
<dbReference type="EMBL" id="MFZM01000011">
    <property type="protein sequence ID" value="OGK24200.1"/>
    <property type="molecule type" value="Genomic_DNA"/>
</dbReference>
<protein>
    <recommendedName>
        <fullName evidence="1">Chromosomal replication initiator DnaA C-terminal domain-containing protein</fullName>
    </recommendedName>
</protein>
<feature type="domain" description="Chromosomal replication initiator DnaA C-terminal" evidence="1">
    <location>
        <begin position="96"/>
        <end position="165"/>
    </location>
</feature>
<dbReference type="PROSITE" id="PS01008">
    <property type="entry name" value="DNAA"/>
    <property type="match status" value="1"/>
</dbReference>
<dbReference type="GO" id="GO:0005886">
    <property type="term" value="C:plasma membrane"/>
    <property type="evidence" value="ECO:0007669"/>
    <property type="project" value="TreeGrafter"/>
</dbReference>
<dbReference type="AlphaFoldDB" id="A0A1F7GYP0"/>
<dbReference type="Gene3D" id="1.10.1750.10">
    <property type="match status" value="1"/>
</dbReference>
<dbReference type="GO" id="GO:0003688">
    <property type="term" value="F:DNA replication origin binding"/>
    <property type="evidence" value="ECO:0007669"/>
    <property type="project" value="InterPro"/>
</dbReference>
<dbReference type="GO" id="GO:0006270">
    <property type="term" value="P:DNA replication initiation"/>
    <property type="evidence" value="ECO:0007669"/>
    <property type="project" value="InterPro"/>
</dbReference>
<name>A0A1F7GYP0_9BACT</name>
<dbReference type="Proteomes" id="UP000177159">
    <property type="component" value="Unassembled WGS sequence"/>
</dbReference>
<accession>A0A1F7GYP0</accession>
<dbReference type="InterPro" id="IPR013159">
    <property type="entry name" value="DnaA_C"/>
</dbReference>
<dbReference type="GO" id="GO:0006275">
    <property type="term" value="P:regulation of DNA replication"/>
    <property type="evidence" value="ECO:0007669"/>
    <property type="project" value="InterPro"/>
</dbReference>
<dbReference type="PANTHER" id="PTHR30050:SF2">
    <property type="entry name" value="CHROMOSOMAL REPLICATION INITIATOR PROTEIN DNAA"/>
    <property type="match status" value="1"/>
</dbReference>
<evidence type="ECO:0000313" key="3">
    <source>
        <dbReference type="Proteomes" id="UP000177159"/>
    </source>
</evidence>
<dbReference type="CDD" id="cd06571">
    <property type="entry name" value="Bac_DnaA_C"/>
    <property type="match status" value="1"/>
</dbReference>
<reference evidence="2 3" key="1">
    <citation type="journal article" date="2016" name="Nat. Commun.">
        <title>Thousands of microbial genomes shed light on interconnected biogeochemical processes in an aquifer system.</title>
        <authorList>
            <person name="Anantharaman K."/>
            <person name="Brown C.T."/>
            <person name="Hug L.A."/>
            <person name="Sharon I."/>
            <person name="Castelle C.J."/>
            <person name="Probst A.J."/>
            <person name="Thomas B.C."/>
            <person name="Singh A."/>
            <person name="Wilkins M.J."/>
            <person name="Karaoz U."/>
            <person name="Brodie E.L."/>
            <person name="Williams K.H."/>
            <person name="Hubbard S.S."/>
            <person name="Banfield J.F."/>
        </authorList>
    </citation>
    <scope>NUCLEOTIDE SEQUENCE [LARGE SCALE GENOMIC DNA]</scope>
</reference>
<proteinExistence type="predicted"/>
<dbReference type="PANTHER" id="PTHR30050">
    <property type="entry name" value="CHROMOSOMAL REPLICATION INITIATOR PROTEIN DNAA"/>
    <property type="match status" value="1"/>
</dbReference>
<evidence type="ECO:0000259" key="1">
    <source>
        <dbReference type="SMART" id="SM00760"/>
    </source>
</evidence>
<dbReference type="SUPFAM" id="SSF48295">
    <property type="entry name" value="TrpR-like"/>
    <property type="match status" value="1"/>
</dbReference>
<sequence>MSSRFSGGLIIDIQKPDFELRTAILLIKAQERKIDIDMNAAQRIAEKIKDTRELEGALLKLLTISLSSDSASNKISIETTERELKKRENSILNKTSPQDVIRAIASYYDIKPSNIRGESRKAEFVRGRQVVMYILRNIMKLKLEDIAYILKRKDHTTVIHGAGKISTQRLRDNSFRQEVDGIIESLGLST</sequence>
<dbReference type="SMART" id="SM00760">
    <property type="entry name" value="Bac_DnaA_C"/>
    <property type="match status" value="1"/>
</dbReference>
<comment type="caution">
    <text evidence="2">The sequence shown here is derived from an EMBL/GenBank/DDBJ whole genome shotgun (WGS) entry which is preliminary data.</text>
</comment>
<dbReference type="Gene3D" id="1.10.8.60">
    <property type="match status" value="1"/>
</dbReference>
<evidence type="ECO:0000313" key="2">
    <source>
        <dbReference type="EMBL" id="OGK24200.1"/>
    </source>
</evidence>